<dbReference type="InterPro" id="IPR001789">
    <property type="entry name" value="Sig_transdc_resp-reg_receiver"/>
</dbReference>
<dbReference type="PRINTS" id="PR00344">
    <property type="entry name" value="BCTRLSENSOR"/>
</dbReference>
<feature type="domain" description="PAC" evidence="8">
    <location>
        <begin position="212"/>
        <end position="264"/>
    </location>
</feature>
<dbReference type="SUPFAM" id="SSF52172">
    <property type="entry name" value="CheY-like"/>
    <property type="match status" value="1"/>
</dbReference>
<dbReference type="SMART" id="SM00091">
    <property type="entry name" value="PAS"/>
    <property type="match status" value="4"/>
</dbReference>
<sequence>MYSIAAEVQPPTIIRSNIWGRLFDCVSEGIEIYDLATGKLVDVNRPICDMHGYSKLEYLSSPPQTPLAFEHTTLGFEMMAARLREGESFFQEFERRRKDGSSFPAEIRAELFQSDREYLIFLISDISQRRQIESSLRESELKIRTILDSEPECVKCLDENGIVLQINPAGVAMIEADSAKQVLNLCVFPLIVPEDRERYREMLRRGFSGESVTLEYETNSLRGNRLIFETHCSPLRDSSNKIISLVSITRDITARKKAEKALFASEELFRTFMNYIPMAAWITDTQGRVVFVSEGCRKLFQVSDGDLIGNGFAKQFPEVSTCFNSQNLPHTDLGNRPFKSLHTGIRADGSKGEFLVYKFPIRTDRELVGGVAIDLTDQIKMQEELISLGRAVSASTQGILITDNTLPENPITYVSPAFERLTGFSLQEALGRNCRFLQGKDTDPASVAVMRQTIKSQTSCNIEILNYRKDGTAFWNAVFISPIRDEAGRVTNFIGVQTDITERRKLEEQLRQALKMEAIGRLAGGVAHDFNNLLTVINGYSDLLIEKLRPEDPMRDLLAEIHKAGERAGGLTRQLLAFSRQQVLEPKILNLNDVLFESEKLLRRLIGEDVILDIIKDPSLGCTKLDPVQIEQIIINLSVNAQDAMPRGGLLTIRTSSENVLENNAPGTSSIPPGDYICLSVQDTGMGIDDDTLTRIFEPFFTTKGLGKGTGLGLSTVHGIASQSGGYITVSTAVGKGTTFKIYFPKVESSGWNRKSIISNGKLPRGTETILLVEDEDAVRILAKHILRTCGYTVLDAPNGNVALEIARTHLGNIDLLISDVVMPYLGGRELAEKILSIRPDCLVLFLSGYTDDALLRHGVREAEFAFLQKPFSPPLLAHKVRATLDEKTPSLEEVSI</sequence>
<dbReference type="Gene3D" id="3.30.450.20">
    <property type="entry name" value="PAS domain"/>
    <property type="match status" value="4"/>
</dbReference>
<dbReference type="InterPro" id="IPR005467">
    <property type="entry name" value="His_kinase_dom"/>
</dbReference>
<gene>
    <name evidence="9" type="ORF">KIH39_13300</name>
</gene>
<evidence type="ECO:0000256" key="1">
    <source>
        <dbReference type="ARBA" id="ARBA00000085"/>
    </source>
</evidence>
<evidence type="ECO:0000256" key="4">
    <source>
        <dbReference type="PROSITE-ProRule" id="PRU00169"/>
    </source>
</evidence>
<dbReference type="InterPro" id="IPR035965">
    <property type="entry name" value="PAS-like_dom_sf"/>
</dbReference>
<dbReference type="Proteomes" id="UP000676194">
    <property type="component" value="Chromosome"/>
</dbReference>
<dbReference type="PROSITE" id="PS50110">
    <property type="entry name" value="RESPONSE_REGULATORY"/>
    <property type="match status" value="1"/>
</dbReference>
<dbReference type="Pfam" id="PF02518">
    <property type="entry name" value="HATPase_c"/>
    <property type="match status" value="1"/>
</dbReference>
<reference evidence="9" key="1">
    <citation type="submission" date="2021-05" db="EMBL/GenBank/DDBJ databases">
        <title>Complete genome sequence of the cellulolytic planctomycete Telmatocola sphagniphila SP2T and characterization of the first cellulase from planctomycetes.</title>
        <authorList>
            <person name="Rakitin A.L."/>
            <person name="Beletsky A.V."/>
            <person name="Naumoff D.G."/>
            <person name="Kulichevskaya I.S."/>
            <person name="Mardanov A.V."/>
            <person name="Ravin N.V."/>
            <person name="Dedysh S.N."/>
        </authorList>
    </citation>
    <scope>NUCLEOTIDE SEQUENCE</scope>
    <source>
        <strain evidence="9">SP2T</strain>
    </source>
</reference>
<dbReference type="Pfam" id="PF00512">
    <property type="entry name" value="HisKA"/>
    <property type="match status" value="1"/>
</dbReference>
<evidence type="ECO:0000256" key="3">
    <source>
        <dbReference type="ARBA" id="ARBA00022553"/>
    </source>
</evidence>
<evidence type="ECO:0000259" key="5">
    <source>
        <dbReference type="PROSITE" id="PS50109"/>
    </source>
</evidence>
<feature type="modified residue" description="4-aspartylphosphate" evidence="4">
    <location>
        <position position="820"/>
    </location>
</feature>
<dbReference type="InterPro" id="IPR000700">
    <property type="entry name" value="PAS-assoc_C"/>
</dbReference>
<dbReference type="PROSITE" id="PS50109">
    <property type="entry name" value="HIS_KIN"/>
    <property type="match status" value="1"/>
</dbReference>
<dbReference type="Gene3D" id="3.30.565.10">
    <property type="entry name" value="Histidine kinase-like ATPase, C-terminal domain"/>
    <property type="match status" value="1"/>
</dbReference>
<organism evidence="9 10">
    <name type="scientific">Telmatocola sphagniphila</name>
    <dbReference type="NCBI Taxonomy" id="1123043"/>
    <lineage>
        <taxon>Bacteria</taxon>
        <taxon>Pseudomonadati</taxon>
        <taxon>Planctomycetota</taxon>
        <taxon>Planctomycetia</taxon>
        <taxon>Gemmatales</taxon>
        <taxon>Gemmataceae</taxon>
    </lineage>
</organism>
<feature type="domain" description="PAS" evidence="7">
    <location>
        <begin position="265"/>
        <end position="310"/>
    </location>
</feature>
<feature type="domain" description="Histidine kinase" evidence="5">
    <location>
        <begin position="525"/>
        <end position="748"/>
    </location>
</feature>
<dbReference type="PANTHER" id="PTHR43065">
    <property type="entry name" value="SENSOR HISTIDINE KINASE"/>
    <property type="match status" value="1"/>
</dbReference>
<dbReference type="EC" id="2.7.13.3" evidence="2"/>
<feature type="domain" description="PAS" evidence="7">
    <location>
        <begin position="384"/>
        <end position="457"/>
    </location>
</feature>
<dbReference type="CDD" id="cd00130">
    <property type="entry name" value="PAS"/>
    <property type="match status" value="4"/>
</dbReference>
<dbReference type="InterPro" id="IPR013656">
    <property type="entry name" value="PAS_4"/>
</dbReference>
<dbReference type="InterPro" id="IPR000014">
    <property type="entry name" value="PAS"/>
</dbReference>
<protein>
    <recommendedName>
        <fullName evidence="2">histidine kinase</fullName>
        <ecNumber evidence="2">2.7.13.3</ecNumber>
    </recommendedName>
</protein>
<dbReference type="PROSITE" id="PS50112">
    <property type="entry name" value="PAS"/>
    <property type="match status" value="3"/>
</dbReference>
<evidence type="ECO:0000256" key="2">
    <source>
        <dbReference type="ARBA" id="ARBA00012438"/>
    </source>
</evidence>
<dbReference type="InterPro" id="IPR001610">
    <property type="entry name" value="PAC"/>
</dbReference>
<dbReference type="Gene3D" id="3.40.50.2300">
    <property type="match status" value="1"/>
</dbReference>
<dbReference type="SUPFAM" id="SSF55874">
    <property type="entry name" value="ATPase domain of HSP90 chaperone/DNA topoisomerase II/histidine kinase"/>
    <property type="match status" value="1"/>
</dbReference>
<feature type="domain" description="PAS" evidence="7">
    <location>
        <begin position="139"/>
        <end position="210"/>
    </location>
</feature>
<evidence type="ECO:0000313" key="10">
    <source>
        <dbReference type="Proteomes" id="UP000676194"/>
    </source>
</evidence>
<feature type="domain" description="Response regulatory" evidence="6">
    <location>
        <begin position="769"/>
        <end position="885"/>
    </location>
</feature>
<name>A0A8E6B168_9BACT</name>
<evidence type="ECO:0000259" key="6">
    <source>
        <dbReference type="PROSITE" id="PS50110"/>
    </source>
</evidence>
<dbReference type="AlphaFoldDB" id="A0A8E6B168"/>
<dbReference type="SMART" id="SM00388">
    <property type="entry name" value="HisKA"/>
    <property type="match status" value="1"/>
</dbReference>
<dbReference type="GO" id="GO:0000155">
    <property type="term" value="F:phosphorelay sensor kinase activity"/>
    <property type="evidence" value="ECO:0007669"/>
    <property type="project" value="InterPro"/>
</dbReference>
<dbReference type="InterPro" id="IPR036890">
    <property type="entry name" value="HATPase_C_sf"/>
</dbReference>
<dbReference type="SMART" id="SM00086">
    <property type="entry name" value="PAC"/>
    <property type="match status" value="4"/>
</dbReference>
<proteinExistence type="predicted"/>
<dbReference type="PANTHER" id="PTHR43065:SF42">
    <property type="entry name" value="TWO-COMPONENT SENSOR PPRA"/>
    <property type="match status" value="1"/>
</dbReference>
<dbReference type="SMART" id="SM00448">
    <property type="entry name" value="REC"/>
    <property type="match status" value="1"/>
</dbReference>
<keyword evidence="10" id="KW-1185">Reference proteome</keyword>
<evidence type="ECO:0000259" key="7">
    <source>
        <dbReference type="PROSITE" id="PS50112"/>
    </source>
</evidence>
<dbReference type="Pfam" id="PF00072">
    <property type="entry name" value="Response_reg"/>
    <property type="match status" value="1"/>
</dbReference>
<dbReference type="InterPro" id="IPR003661">
    <property type="entry name" value="HisK_dim/P_dom"/>
</dbReference>
<accession>A0A8E6B168</accession>
<feature type="domain" description="PAC" evidence="8">
    <location>
        <begin position="458"/>
        <end position="512"/>
    </location>
</feature>
<dbReference type="Gene3D" id="1.10.287.130">
    <property type="match status" value="1"/>
</dbReference>
<dbReference type="SMART" id="SM00387">
    <property type="entry name" value="HATPase_c"/>
    <property type="match status" value="1"/>
</dbReference>
<evidence type="ECO:0000313" key="9">
    <source>
        <dbReference type="EMBL" id="QVL29848.1"/>
    </source>
</evidence>
<dbReference type="InterPro" id="IPR003594">
    <property type="entry name" value="HATPase_dom"/>
</dbReference>
<dbReference type="SUPFAM" id="SSF47384">
    <property type="entry name" value="Homodimeric domain of signal transducing histidine kinase"/>
    <property type="match status" value="1"/>
</dbReference>
<keyword evidence="3 4" id="KW-0597">Phosphoprotein</keyword>
<feature type="domain" description="PAC" evidence="8">
    <location>
        <begin position="89"/>
        <end position="138"/>
    </location>
</feature>
<dbReference type="PROSITE" id="PS50113">
    <property type="entry name" value="PAC"/>
    <property type="match status" value="3"/>
</dbReference>
<dbReference type="EMBL" id="CP074694">
    <property type="protein sequence ID" value="QVL29848.1"/>
    <property type="molecule type" value="Genomic_DNA"/>
</dbReference>
<dbReference type="RefSeq" id="WP_213493730.1">
    <property type="nucleotide sequence ID" value="NZ_CP074694.1"/>
</dbReference>
<dbReference type="InterPro" id="IPR011006">
    <property type="entry name" value="CheY-like_superfamily"/>
</dbReference>
<dbReference type="NCBIfam" id="TIGR00229">
    <property type="entry name" value="sensory_box"/>
    <property type="match status" value="4"/>
</dbReference>
<dbReference type="KEGG" id="tsph:KIH39_13300"/>
<evidence type="ECO:0000259" key="8">
    <source>
        <dbReference type="PROSITE" id="PS50113"/>
    </source>
</evidence>
<dbReference type="Pfam" id="PF08448">
    <property type="entry name" value="PAS_4"/>
    <property type="match status" value="1"/>
</dbReference>
<dbReference type="Pfam" id="PF13426">
    <property type="entry name" value="PAS_9"/>
    <property type="match status" value="3"/>
</dbReference>
<comment type="catalytic activity">
    <reaction evidence="1">
        <text>ATP + protein L-histidine = ADP + protein N-phospho-L-histidine.</text>
        <dbReference type="EC" id="2.7.13.3"/>
    </reaction>
</comment>
<dbReference type="SUPFAM" id="SSF55785">
    <property type="entry name" value="PYP-like sensor domain (PAS domain)"/>
    <property type="match status" value="4"/>
</dbReference>
<dbReference type="InterPro" id="IPR036097">
    <property type="entry name" value="HisK_dim/P_sf"/>
</dbReference>
<dbReference type="InterPro" id="IPR004358">
    <property type="entry name" value="Sig_transdc_His_kin-like_C"/>
</dbReference>
<dbReference type="CDD" id="cd00082">
    <property type="entry name" value="HisKA"/>
    <property type="match status" value="1"/>
</dbReference>